<protein>
    <submittedName>
        <fullName evidence="2">Uncharacterized protein</fullName>
    </submittedName>
</protein>
<organism evidence="2 3">
    <name type="scientific">Jaapia argillacea MUCL 33604</name>
    <dbReference type="NCBI Taxonomy" id="933084"/>
    <lineage>
        <taxon>Eukaryota</taxon>
        <taxon>Fungi</taxon>
        <taxon>Dikarya</taxon>
        <taxon>Basidiomycota</taxon>
        <taxon>Agaricomycotina</taxon>
        <taxon>Agaricomycetes</taxon>
        <taxon>Agaricomycetidae</taxon>
        <taxon>Jaapiales</taxon>
        <taxon>Jaapiaceae</taxon>
        <taxon>Jaapia</taxon>
    </lineage>
</organism>
<feature type="compositionally biased region" description="Low complexity" evidence="1">
    <location>
        <begin position="178"/>
        <end position="188"/>
    </location>
</feature>
<evidence type="ECO:0000256" key="1">
    <source>
        <dbReference type="SAM" id="MobiDB-lite"/>
    </source>
</evidence>
<feature type="region of interest" description="Disordered" evidence="1">
    <location>
        <begin position="156"/>
        <end position="195"/>
    </location>
</feature>
<proteinExistence type="predicted"/>
<evidence type="ECO:0000313" key="2">
    <source>
        <dbReference type="EMBL" id="KDQ58224.1"/>
    </source>
</evidence>
<keyword evidence="3" id="KW-1185">Reference proteome</keyword>
<sequence>MPADLEKWIEHSLLKLAYMSLKSNDIFFGAELLLEKIHVLDHGRCIQTRSFAEQRQSLFNVHWWLTRRHYELNRQNESGRWWFCERKGSLAIVYIIEEVAADKIATKAARNQSEENSTNRLPTPPTQPITSPGFSEPNTFRSSTCSVCQVNLGNDESGPEGAVFGINLPKPSSPTPSPNSSASTSSQPNDVEPQK</sequence>
<evidence type="ECO:0000313" key="3">
    <source>
        <dbReference type="Proteomes" id="UP000027265"/>
    </source>
</evidence>
<accession>A0A067PU09</accession>
<dbReference type="EMBL" id="KL197718">
    <property type="protein sequence ID" value="KDQ58224.1"/>
    <property type="molecule type" value="Genomic_DNA"/>
</dbReference>
<reference evidence="3" key="1">
    <citation type="journal article" date="2014" name="Proc. Natl. Acad. Sci. U.S.A.">
        <title>Extensive sampling of basidiomycete genomes demonstrates inadequacy of the white-rot/brown-rot paradigm for wood decay fungi.</title>
        <authorList>
            <person name="Riley R."/>
            <person name="Salamov A.A."/>
            <person name="Brown D.W."/>
            <person name="Nagy L.G."/>
            <person name="Floudas D."/>
            <person name="Held B.W."/>
            <person name="Levasseur A."/>
            <person name="Lombard V."/>
            <person name="Morin E."/>
            <person name="Otillar R."/>
            <person name="Lindquist E.A."/>
            <person name="Sun H."/>
            <person name="LaButti K.M."/>
            <person name="Schmutz J."/>
            <person name="Jabbour D."/>
            <person name="Luo H."/>
            <person name="Baker S.E."/>
            <person name="Pisabarro A.G."/>
            <person name="Walton J.D."/>
            <person name="Blanchette R.A."/>
            <person name="Henrissat B."/>
            <person name="Martin F."/>
            <person name="Cullen D."/>
            <person name="Hibbett D.S."/>
            <person name="Grigoriev I.V."/>
        </authorList>
    </citation>
    <scope>NUCLEOTIDE SEQUENCE [LARGE SCALE GENOMIC DNA]</scope>
    <source>
        <strain evidence="3">MUCL 33604</strain>
    </source>
</reference>
<name>A0A067PU09_9AGAM</name>
<dbReference type="InParanoid" id="A0A067PU09"/>
<dbReference type="Proteomes" id="UP000027265">
    <property type="component" value="Unassembled WGS sequence"/>
</dbReference>
<feature type="compositionally biased region" description="Polar residues" evidence="1">
    <location>
        <begin position="128"/>
        <end position="140"/>
    </location>
</feature>
<gene>
    <name evidence="2" type="ORF">JAAARDRAFT_47344</name>
</gene>
<dbReference type="HOGENOM" id="CLU_1396509_0_0_1"/>
<dbReference type="AlphaFoldDB" id="A0A067PU09"/>
<feature type="compositionally biased region" description="Polar residues" evidence="1">
    <location>
        <begin position="109"/>
        <end position="121"/>
    </location>
</feature>
<feature type="region of interest" description="Disordered" evidence="1">
    <location>
        <begin position="108"/>
        <end position="140"/>
    </location>
</feature>